<keyword evidence="2" id="KW-0645">Protease</keyword>
<reference evidence="8" key="1">
    <citation type="submission" date="2016-10" db="EMBL/GenBank/DDBJ databases">
        <authorList>
            <person name="Varghese N."/>
            <person name="Submissions S."/>
        </authorList>
    </citation>
    <scope>NUCLEOTIDE SEQUENCE [LARGE SCALE GENOMIC DNA]</scope>
    <source>
        <strain evidence="8">Nm10</strain>
    </source>
</reference>
<dbReference type="PANTHER" id="PTHR47360">
    <property type="entry name" value="MUREIN DD-ENDOPEPTIDASE MEPS/MUREIN LD-CARBOXYPEPTIDASE"/>
    <property type="match status" value="1"/>
</dbReference>
<feature type="domain" description="NlpC/P60" evidence="6">
    <location>
        <begin position="44"/>
        <end position="164"/>
    </location>
</feature>
<dbReference type="Pfam" id="PF00877">
    <property type="entry name" value="NLPC_P60"/>
    <property type="match status" value="1"/>
</dbReference>
<keyword evidence="4" id="KW-0378">Hydrolase</keyword>
<name>A0A1H2G894_9PROT</name>
<dbReference type="RefSeq" id="WP_062559483.1">
    <property type="nucleotide sequence ID" value="NZ_CP013341.1"/>
</dbReference>
<dbReference type="Proteomes" id="UP000182882">
    <property type="component" value="Unassembled WGS sequence"/>
</dbReference>
<comment type="similarity">
    <text evidence="1">Belongs to the peptidase C40 family.</text>
</comment>
<evidence type="ECO:0000256" key="2">
    <source>
        <dbReference type="ARBA" id="ARBA00022670"/>
    </source>
</evidence>
<dbReference type="GO" id="GO:0006508">
    <property type="term" value="P:proteolysis"/>
    <property type="evidence" value="ECO:0007669"/>
    <property type="project" value="UniProtKB-KW"/>
</dbReference>
<dbReference type="AlphaFoldDB" id="A0A1H2G894"/>
<dbReference type="GO" id="GO:0008234">
    <property type="term" value="F:cysteine-type peptidase activity"/>
    <property type="evidence" value="ECO:0007669"/>
    <property type="project" value="UniProtKB-KW"/>
</dbReference>
<evidence type="ECO:0000259" key="6">
    <source>
        <dbReference type="PROSITE" id="PS51935"/>
    </source>
</evidence>
<dbReference type="EMBL" id="FNLN01000029">
    <property type="protein sequence ID" value="SDU15843.1"/>
    <property type="molecule type" value="Genomic_DNA"/>
</dbReference>
<dbReference type="InterPro" id="IPR038765">
    <property type="entry name" value="Papain-like_cys_pep_sf"/>
</dbReference>
<dbReference type="PROSITE" id="PS51257">
    <property type="entry name" value="PROKAR_LIPOPROTEIN"/>
    <property type="match status" value="1"/>
</dbReference>
<dbReference type="InterPro" id="IPR000064">
    <property type="entry name" value="NLP_P60_dom"/>
</dbReference>
<evidence type="ECO:0000313" key="7">
    <source>
        <dbReference type="EMBL" id="SDU15843.1"/>
    </source>
</evidence>
<keyword evidence="7" id="KW-0449">Lipoprotein</keyword>
<evidence type="ECO:0000256" key="3">
    <source>
        <dbReference type="ARBA" id="ARBA00022729"/>
    </source>
</evidence>
<dbReference type="PANTHER" id="PTHR47360:SF1">
    <property type="entry name" value="ENDOPEPTIDASE NLPC-RELATED"/>
    <property type="match status" value="1"/>
</dbReference>
<organism evidence="7 8">
    <name type="scientific">Nitrosomonas ureae</name>
    <dbReference type="NCBI Taxonomy" id="44577"/>
    <lineage>
        <taxon>Bacteria</taxon>
        <taxon>Pseudomonadati</taxon>
        <taxon>Pseudomonadota</taxon>
        <taxon>Betaproteobacteria</taxon>
        <taxon>Nitrosomonadales</taxon>
        <taxon>Nitrosomonadaceae</taxon>
        <taxon>Nitrosomonas</taxon>
    </lineage>
</organism>
<dbReference type="KEGG" id="nur:ATY38_11840"/>
<dbReference type="Gene3D" id="3.90.1720.10">
    <property type="entry name" value="endopeptidase domain like (from Nostoc punctiforme)"/>
    <property type="match status" value="1"/>
</dbReference>
<sequence length="164" mass="19036">MKISVSRFIIFIGVSVLLGCESIQERSVYKNNSRSTINKPLDPSNMRKALYSHYNEWQGVRYQYGGLSRQGIDCSGFVHLTFKSKLGMNLPRTTWMQARIGQEIRQNDLRAGDLVFFRTGKASNHVGIYLEKNKFLHASQKKGVTISRLDHIYWRSNYWKSVRI</sequence>
<evidence type="ECO:0000256" key="4">
    <source>
        <dbReference type="ARBA" id="ARBA00022801"/>
    </source>
</evidence>
<dbReference type="PROSITE" id="PS51935">
    <property type="entry name" value="NLPC_P60"/>
    <property type="match status" value="1"/>
</dbReference>
<evidence type="ECO:0000256" key="5">
    <source>
        <dbReference type="ARBA" id="ARBA00022807"/>
    </source>
</evidence>
<dbReference type="SUPFAM" id="SSF54001">
    <property type="entry name" value="Cysteine proteinases"/>
    <property type="match status" value="1"/>
</dbReference>
<dbReference type="InterPro" id="IPR052062">
    <property type="entry name" value="Murein_DD/LD_carboxypeptidase"/>
</dbReference>
<protein>
    <submittedName>
        <fullName evidence="7">Lipoprotein Spr/probable lipoprotein NlpC</fullName>
    </submittedName>
</protein>
<gene>
    <name evidence="7" type="ORF">SAMN05216406_1292</name>
</gene>
<evidence type="ECO:0000256" key="1">
    <source>
        <dbReference type="ARBA" id="ARBA00007074"/>
    </source>
</evidence>
<keyword evidence="5" id="KW-0788">Thiol protease</keyword>
<evidence type="ECO:0000313" key="8">
    <source>
        <dbReference type="Proteomes" id="UP000182882"/>
    </source>
</evidence>
<proteinExistence type="inferred from homology"/>
<accession>A0A1H2G894</accession>
<keyword evidence="8" id="KW-1185">Reference proteome</keyword>
<keyword evidence="3" id="KW-0732">Signal</keyword>